<evidence type="ECO:0000313" key="2">
    <source>
        <dbReference type="EMBL" id="WGW02963.1"/>
    </source>
</evidence>
<dbReference type="EMBL" id="CP124616">
    <property type="protein sequence ID" value="WGW02963.1"/>
    <property type="molecule type" value="Genomic_DNA"/>
</dbReference>
<dbReference type="Gene3D" id="3.30.565.10">
    <property type="entry name" value="Histidine kinase-like ATPase, C-terminal domain"/>
    <property type="match status" value="1"/>
</dbReference>
<dbReference type="InterPro" id="IPR018762">
    <property type="entry name" value="ChpT_C"/>
</dbReference>
<dbReference type="RefSeq" id="WP_282299592.1">
    <property type="nucleotide sequence ID" value="NZ_CP124616.1"/>
</dbReference>
<evidence type="ECO:0000259" key="1">
    <source>
        <dbReference type="Pfam" id="PF10090"/>
    </source>
</evidence>
<gene>
    <name evidence="2" type="ORF">QF118_13605</name>
</gene>
<dbReference type="Gene3D" id="1.10.287.130">
    <property type="match status" value="1"/>
</dbReference>
<evidence type="ECO:0000313" key="3">
    <source>
        <dbReference type="Proteomes" id="UP001241605"/>
    </source>
</evidence>
<reference evidence="2 3" key="1">
    <citation type="submission" date="2023-05" db="EMBL/GenBank/DDBJ databases">
        <title>YMD87, complete Genome.</title>
        <authorList>
            <person name="Zhang J."/>
            <person name="Xu X."/>
        </authorList>
    </citation>
    <scope>NUCLEOTIDE SEQUENCE [LARGE SCALE GENOMIC DNA]</scope>
    <source>
        <strain evidence="2 3">YMD87</strain>
    </source>
</reference>
<accession>A0ABY8QG19</accession>
<proteinExistence type="predicted"/>
<sequence length="201" mass="21733">MMPKDSATLAALVGSRLCHDLISPVGAIQNGLELLELSGMSDVPELELIRDSCTNAAARIRFFRVAFGSAGDSQTMGHREIQSIMADLTRHGRVKADWRPDRDLPRTEVQMAFLAFLCSEAALPQGGTVSFAKGQTGWSIAASGPRLNVNAALWDHLTGGPGPEEITADKVQFAVLALLAQDRGRKIRVHKGTESLRMEIL</sequence>
<dbReference type="Proteomes" id="UP001241605">
    <property type="component" value="Chromosome"/>
</dbReference>
<protein>
    <submittedName>
        <fullName evidence="2">Histidine phosphotransferase family protein</fullName>
    </submittedName>
</protein>
<feature type="domain" description="Histidine phosphotransferase ChpT C-terminal" evidence="1">
    <location>
        <begin position="79"/>
        <end position="193"/>
    </location>
</feature>
<keyword evidence="3" id="KW-1185">Reference proteome</keyword>
<dbReference type="InterPro" id="IPR036890">
    <property type="entry name" value="HATPase_C_sf"/>
</dbReference>
<dbReference type="Pfam" id="PF10090">
    <property type="entry name" value="HPTransfase"/>
    <property type="match status" value="1"/>
</dbReference>
<organism evidence="2 3">
    <name type="scientific">Tropicibacter oceani</name>
    <dbReference type="NCBI Taxonomy" id="3058420"/>
    <lineage>
        <taxon>Bacteria</taxon>
        <taxon>Pseudomonadati</taxon>
        <taxon>Pseudomonadota</taxon>
        <taxon>Alphaproteobacteria</taxon>
        <taxon>Rhodobacterales</taxon>
        <taxon>Roseobacteraceae</taxon>
        <taxon>Tropicibacter</taxon>
    </lineage>
</organism>
<name>A0ABY8QG19_9RHOB</name>